<keyword evidence="2 4" id="KW-0238">DNA-binding</keyword>
<dbReference type="Pfam" id="PF00440">
    <property type="entry name" value="TetR_N"/>
    <property type="match status" value="1"/>
</dbReference>
<evidence type="ECO:0000256" key="1">
    <source>
        <dbReference type="ARBA" id="ARBA00023015"/>
    </source>
</evidence>
<dbReference type="PANTHER" id="PTHR47506">
    <property type="entry name" value="TRANSCRIPTIONAL REGULATORY PROTEIN"/>
    <property type="match status" value="1"/>
</dbReference>
<evidence type="ECO:0000256" key="4">
    <source>
        <dbReference type="PROSITE-ProRule" id="PRU00335"/>
    </source>
</evidence>
<feature type="domain" description="HTH tetR-type" evidence="5">
    <location>
        <begin position="11"/>
        <end position="71"/>
    </location>
</feature>
<dbReference type="InterPro" id="IPR011075">
    <property type="entry name" value="TetR_C"/>
</dbReference>
<sequence length="202" mass="22522">MARPKNEKTHLSHREKLLEAGERAFRETSFSESGINEILAASGVPKGSFYHHFPSKEAFGIAVADRYSEAQIAAAKTVLEDASRPPIDRLRAFYEGARTDMGNRKFQQGCLMCNLSTELADERPAFQAALDAHWRALTAVLEDCLAEVELSDLGLQHLTPAQAADWLLNSWSGALTRMKVRGNDEPLALFMQTVFRTKDLQK</sequence>
<feature type="DNA-binding region" description="H-T-H motif" evidence="4">
    <location>
        <begin position="34"/>
        <end position="53"/>
    </location>
</feature>
<dbReference type="PANTHER" id="PTHR47506:SF6">
    <property type="entry name" value="HTH-TYPE TRANSCRIPTIONAL REPRESSOR NEMR"/>
    <property type="match status" value="1"/>
</dbReference>
<comment type="caution">
    <text evidence="6">The sequence shown here is derived from an EMBL/GenBank/DDBJ whole genome shotgun (WGS) entry which is preliminary data.</text>
</comment>
<dbReference type="Gene3D" id="1.10.357.10">
    <property type="entry name" value="Tetracycline Repressor, domain 2"/>
    <property type="match status" value="1"/>
</dbReference>
<name>A0ABU8C0D4_9RHOB</name>
<keyword evidence="7" id="KW-1185">Reference proteome</keyword>
<dbReference type="SUPFAM" id="SSF48498">
    <property type="entry name" value="Tetracyclin repressor-like, C-terminal domain"/>
    <property type="match status" value="1"/>
</dbReference>
<dbReference type="RefSeq" id="WP_335425439.1">
    <property type="nucleotide sequence ID" value="NZ_JBALHR010000024.1"/>
</dbReference>
<dbReference type="PROSITE" id="PS50977">
    <property type="entry name" value="HTH_TETR_2"/>
    <property type="match status" value="1"/>
</dbReference>
<dbReference type="SUPFAM" id="SSF46689">
    <property type="entry name" value="Homeodomain-like"/>
    <property type="match status" value="1"/>
</dbReference>
<dbReference type="Proteomes" id="UP001431963">
    <property type="component" value="Unassembled WGS sequence"/>
</dbReference>
<dbReference type="InterPro" id="IPR009057">
    <property type="entry name" value="Homeodomain-like_sf"/>
</dbReference>
<evidence type="ECO:0000313" key="6">
    <source>
        <dbReference type="EMBL" id="MEH7830396.1"/>
    </source>
</evidence>
<accession>A0ABU8C0D4</accession>
<dbReference type="InterPro" id="IPR001647">
    <property type="entry name" value="HTH_TetR"/>
</dbReference>
<keyword evidence="3" id="KW-0804">Transcription</keyword>
<protein>
    <submittedName>
        <fullName evidence="6">TetR/AcrR family transcriptional regulator</fullName>
    </submittedName>
</protein>
<keyword evidence="1" id="KW-0805">Transcription regulation</keyword>
<reference evidence="6" key="1">
    <citation type="submission" date="2024-02" db="EMBL/GenBank/DDBJ databases">
        <title>Genome sequences of strain Gemmobacter sp. JM10B15.</title>
        <authorList>
            <person name="Zhang M."/>
        </authorList>
    </citation>
    <scope>NUCLEOTIDE SEQUENCE</scope>
    <source>
        <strain evidence="6">JM10B15</strain>
    </source>
</reference>
<dbReference type="InterPro" id="IPR036271">
    <property type="entry name" value="Tet_transcr_reg_TetR-rel_C_sf"/>
</dbReference>
<evidence type="ECO:0000313" key="7">
    <source>
        <dbReference type="Proteomes" id="UP001431963"/>
    </source>
</evidence>
<proteinExistence type="predicted"/>
<gene>
    <name evidence="6" type="ORF">V6590_19780</name>
</gene>
<dbReference type="PRINTS" id="PR00455">
    <property type="entry name" value="HTHTETR"/>
</dbReference>
<evidence type="ECO:0000256" key="3">
    <source>
        <dbReference type="ARBA" id="ARBA00023163"/>
    </source>
</evidence>
<evidence type="ECO:0000256" key="2">
    <source>
        <dbReference type="ARBA" id="ARBA00023125"/>
    </source>
</evidence>
<evidence type="ECO:0000259" key="5">
    <source>
        <dbReference type="PROSITE" id="PS50977"/>
    </source>
</evidence>
<dbReference type="EMBL" id="JBALHR010000024">
    <property type="protein sequence ID" value="MEH7830396.1"/>
    <property type="molecule type" value="Genomic_DNA"/>
</dbReference>
<dbReference type="Pfam" id="PF16925">
    <property type="entry name" value="TetR_C_13"/>
    <property type="match status" value="1"/>
</dbReference>
<organism evidence="6 7">
    <name type="scientific">Gemmobacter denitrificans</name>
    <dbReference type="NCBI Taxonomy" id="3123040"/>
    <lineage>
        <taxon>Bacteria</taxon>
        <taxon>Pseudomonadati</taxon>
        <taxon>Pseudomonadota</taxon>
        <taxon>Alphaproteobacteria</taxon>
        <taxon>Rhodobacterales</taxon>
        <taxon>Paracoccaceae</taxon>
        <taxon>Gemmobacter</taxon>
    </lineage>
</organism>